<reference evidence="4 5" key="1">
    <citation type="submission" date="2024-08" db="EMBL/GenBank/DDBJ databases">
        <title>Pantoea ronii - a newly identified human opportunistic pathogen.</title>
        <authorList>
            <person name="Keidar-Friedman D."/>
            <person name="Sorek N."/>
            <person name="Leshin-Carmel D."/>
            <person name="Tsur A."/>
            <person name="Amsalem M."/>
            <person name="Tolkach D."/>
            <person name="Brosh-Nissimov T."/>
        </authorList>
    </citation>
    <scope>NUCLEOTIDE SEQUENCE [LARGE SCALE GENOMIC DNA]</scope>
    <source>
        <strain evidence="4 5">AA23256</strain>
    </source>
</reference>
<dbReference type="SFLD" id="SFLDS00003">
    <property type="entry name" value="Haloacid_Dehalogenase"/>
    <property type="match status" value="1"/>
</dbReference>
<keyword evidence="2 4" id="KW-0378">Hydrolase</keyword>
<dbReference type="Gene3D" id="3.40.50.1000">
    <property type="entry name" value="HAD superfamily/HAD-like"/>
    <property type="match status" value="1"/>
</dbReference>
<dbReference type="Pfam" id="PF08282">
    <property type="entry name" value="Hydrolase_3"/>
    <property type="match status" value="1"/>
</dbReference>
<dbReference type="NCBIfam" id="TIGR01484">
    <property type="entry name" value="HAD-SF-IIB"/>
    <property type="match status" value="1"/>
</dbReference>
<dbReference type="NCBIfam" id="TIGR01486">
    <property type="entry name" value="HAD-SF-IIB-MPGP"/>
    <property type="match status" value="1"/>
</dbReference>
<evidence type="ECO:0000313" key="5">
    <source>
        <dbReference type="Proteomes" id="UP001611251"/>
    </source>
</evidence>
<evidence type="ECO:0000256" key="3">
    <source>
        <dbReference type="ARBA" id="ARBA00022842"/>
    </source>
</evidence>
<accession>A0ABW7PYK8</accession>
<dbReference type="InterPro" id="IPR006379">
    <property type="entry name" value="HAD-SF_hydro_IIB"/>
</dbReference>
<keyword evidence="3" id="KW-0460">Magnesium</keyword>
<dbReference type="SFLD" id="SFLDG01142">
    <property type="entry name" value="C2.B.2:_Mannosyl-3-phosphoglyc"/>
    <property type="match status" value="1"/>
</dbReference>
<name>A0ABW7PYK8_9GAMM</name>
<comment type="caution">
    <text evidence="4">The sequence shown here is derived from an EMBL/GenBank/DDBJ whole genome shotgun (WGS) entry which is preliminary data.</text>
</comment>
<keyword evidence="1" id="KW-0479">Metal-binding</keyword>
<proteinExistence type="predicted"/>
<dbReference type="NCBIfam" id="NF002976">
    <property type="entry name" value="PRK03669.1"/>
    <property type="match status" value="1"/>
</dbReference>
<dbReference type="PANTHER" id="PTHR10000">
    <property type="entry name" value="PHOSPHOSERINE PHOSPHATASE"/>
    <property type="match status" value="1"/>
</dbReference>
<dbReference type="InterPro" id="IPR036412">
    <property type="entry name" value="HAD-like_sf"/>
</dbReference>
<evidence type="ECO:0000256" key="2">
    <source>
        <dbReference type="ARBA" id="ARBA00022801"/>
    </source>
</evidence>
<organism evidence="4 5">
    <name type="scientific">Pantoea osteomyelitidis</name>
    <dbReference type="NCBI Taxonomy" id="3230026"/>
    <lineage>
        <taxon>Bacteria</taxon>
        <taxon>Pseudomonadati</taxon>
        <taxon>Pseudomonadota</taxon>
        <taxon>Gammaproteobacteria</taxon>
        <taxon>Enterobacterales</taxon>
        <taxon>Erwiniaceae</taxon>
        <taxon>Pantoea</taxon>
    </lineage>
</organism>
<dbReference type="RefSeq" id="WP_397215022.1">
    <property type="nucleotide sequence ID" value="NZ_JBGFSN010000004.1"/>
</dbReference>
<dbReference type="EMBL" id="JBGFSN010000004">
    <property type="protein sequence ID" value="MFH8134864.1"/>
    <property type="molecule type" value="Genomic_DNA"/>
</dbReference>
<dbReference type="InterPro" id="IPR023214">
    <property type="entry name" value="HAD_sf"/>
</dbReference>
<evidence type="ECO:0000313" key="4">
    <source>
        <dbReference type="EMBL" id="MFH8134864.1"/>
    </source>
</evidence>
<evidence type="ECO:0000256" key="1">
    <source>
        <dbReference type="ARBA" id="ARBA00022723"/>
    </source>
</evidence>
<dbReference type="SFLD" id="SFLDG01140">
    <property type="entry name" value="C2.B:_Phosphomannomutase_and_P"/>
    <property type="match status" value="1"/>
</dbReference>
<dbReference type="EC" id="3.1.3.70" evidence="4"/>
<sequence>MPDLHQPLLIVTDLDGSLLDHHTYQWDAAADWLARLQQHQVPLVICSSKTVAEILPLQKKLGLTRSPFIAENGAVVRLNDDHIERIPDAGRDYYSLCATLIALQRSFRFNGFSDFTDREVSEMTGLTPAESALARQRDASEVIVWRDSEEKLEQFRAALDAEGLALTQGGRFWHVMAKGSGKGAALAWLLNYMQKLEGQRRQTIGLGDGPNDVPMLDSVDFAVVIKGYSKFPVTLTRQDHDNVYHTAHYGPQGWSEGLDYFLAQS</sequence>
<dbReference type="PANTHER" id="PTHR10000:SF8">
    <property type="entry name" value="HAD SUPERFAMILY HYDROLASE-LIKE, TYPE 3"/>
    <property type="match status" value="1"/>
</dbReference>
<dbReference type="SUPFAM" id="SSF56784">
    <property type="entry name" value="HAD-like"/>
    <property type="match status" value="1"/>
</dbReference>
<protein>
    <submittedName>
        <fullName evidence="4">Mannosyl-3-phosphoglycerate phosphatase-related protein</fullName>
        <ecNumber evidence="4">3.1.3.70</ecNumber>
    </submittedName>
</protein>
<dbReference type="Proteomes" id="UP001611251">
    <property type="component" value="Unassembled WGS sequence"/>
</dbReference>
<gene>
    <name evidence="4" type="ORF">ABU178_11870</name>
</gene>
<dbReference type="InterPro" id="IPR006381">
    <property type="entry name" value="HAD-SF-IIB-MPGP"/>
</dbReference>
<dbReference type="GO" id="GO:0050531">
    <property type="term" value="F:mannosyl-3-phosphoglycerate phosphatase activity"/>
    <property type="evidence" value="ECO:0007669"/>
    <property type="project" value="UniProtKB-EC"/>
</dbReference>
<keyword evidence="5" id="KW-1185">Reference proteome</keyword>
<dbReference type="Gene3D" id="3.30.980.20">
    <property type="entry name" value="Putative mannosyl-3-phosphoglycerate phosphatase, domain 2"/>
    <property type="match status" value="1"/>
</dbReference>